<reference evidence="1" key="1">
    <citation type="submission" date="2020-09" db="EMBL/GenBank/DDBJ databases">
        <title>Iningainema tapete sp. nov. (Scytonemataceae, Cyanobacteria) from greenhouses in central Florida (USA) produces two types of nodularin with biosynthetic potential for microcystin-LR and anabaenopeptins.</title>
        <authorList>
            <person name="Berthold D.E."/>
            <person name="Lefler F.W."/>
            <person name="Huang I.-S."/>
            <person name="Abdulla H."/>
            <person name="Zimba P.V."/>
            <person name="Laughinghouse H.D. IV."/>
        </authorList>
    </citation>
    <scope>NUCLEOTIDE SEQUENCE</scope>
    <source>
        <strain evidence="1">BLCCT55</strain>
    </source>
</reference>
<name>A0A8J6XL15_9CYAN</name>
<keyword evidence="2" id="KW-1185">Reference proteome</keyword>
<dbReference type="AlphaFoldDB" id="A0A8J6XL15"/>
<evidence type="ECO:0000313" key="1">
    <source>
        <dbReference type="EMBL" id="MBD2773569.1"/>
    </source>
</evidence>
<gene>
    <name evidence="1" type="ORF">ICL16_16175</name>
</gene>
<proteinExistence type="predicted"/>
<evidence type="ECO:0000313" key="2">
    <source>
        <dbReference type="Proteomes" id="UP000629098"/>
    </source>
</evidence>
<accession>A0A8J6XL15</accession>
<protein>
    <submittedName>
        <fullName evidence="1">Uncharacterized protein</fullName>
    </submittedName>
</protein>
<comment type="caution">
    <text evidence="1">The sequence shown here is derived from an EMBL/GenBank/DDBJ whole genome shotgun (WGS) entry which is preliminary data.</text>
</comment>
<dbReference type="Proteomes" id="UP000629098">
    <property type="component" value="Unassembled WGS sequence"/>
</dbReference>
<sequence>MPTMNDLEATRHKKAQVNPTYVTILTLNNYGLVYSPPKEPTQIGHEVLWAGMVRESTH</sequence>
<dbReference type="RefSeq" id="WP_190829513.1">
    <property type="nucleotide sequence ID" value="NZ_CAWPPI010000054.1"/>
</dbReference>
<organism evidence="1 2">
    <name type="scientific">Iningainema tapete BLCC-T55</name>
    <dbReference type="NCBI Taxonomy" id="2748662"/>
    <lineage>
        <taxon>Bacteria</taxon>
        <taxon>Bacillati</taxon>
        <taxon>Cyanobacteriota</taxon>
        <taxon>Cyanophyceae</taxon>
        <taxon>Nostocales</taxon>
        <taxon>Scytonemataceae</taxon>
        <taxon>Iningainema tapete</taxon>
    </lineage>
</organism>
<dbReference type="EMBL" id="JACXAE010000054">
    <property type="protein sequence ID" value="MBD2773569.1"/>
    <property type="molecule type" value="Genomic_DNA"/>
</dbReference>